<keyword evidence="1" id="KW-0472">Membrane</keyword>
<dbReference type="Pfam" id="PF13196">
    <property type="entry name" value="DUF4012"/>
    <property type="match status" value="1"/>
</dbReference>
<dbReference type="AlphaFoldDB" id="A0A955LA16"/>
<reference evidence="2" key="2">
    <citation type="journal article" date="2021" name="Microbiome">
        <title>Successional dynamics and alternative stable states in a saline activated sludge microbial community over 9 years.</title>
        <authorList>
            <person name="Wang Y."/>
            <person name="Ye J."/>
            <person name="Ju F."/>
            <person name="Liu L."/>
            <person name="Boyd J.A."/>
            <person name="Deng Y."/>
            <person name="Parks D.H."/>
            <person name="Jiang X."/>
            <person name="Yin X."/>
            <person name="Woodcroft B.J."/>
            <person name="Tyson G.W."/>
            <person name="Hugenholtz P."/>
            <person name="Polz M.F."/>
            <person name="Zhang T."/>
        </authorList>
    </citation>
    <scope>NUCLEOTIDE SEQUENCE</scope>
    <source>
        <strain evidence="2">HKST-UBA09</strain>
    </source>
</reference>
<feature type="transmembrane region" description="Helical" evidence="1">
    <location>
        <begin position="66"/>
        <end position="85"/>
    </location>
</feature>
<dbReference type="EMBL" id="JAGQLF010000024">
    <property type="protein sequence ID" value="MCA9386897.1"/>
    <property type="molecule type" value="Genomic_DNA"/>
</dbReference>
<keyword evidence="1" id="KW-0812">Transmembrane</keyword>
<dbReference type="InterPro" id="IPR025101">
    <property type="entry name" value="DUF4012"/>
</dbReference>
<gene>
    <name evidence="2" type="ORF">KC669_02570</name>
</gene>
<reference evidence="2" key="1">
    <citation type="submission" date="2020-04" db="EMBL/GenBank/DDBJ databases">
        <authorList>
            <person name="Zhang T."/>
        </authorList>
    </citation>
    <scope>NUCLEOTIDE SEQUENCE</scope>
    <source>
        <strain evidence="2">HKST-UBA09</strain>
    </source>
</reference>
<dbReference type="Proteomes" id="UP000714915">
    <property type="component" value="Unassembled WGS sequence"/>
</dbReference>
<keyword evidence="1" id="KW-1133">Transmembrane helix</keyword>
<name>A0A955LA16_9BACT</name>
<protein>
    <submittedName>
        <fullName evidence="2">DUF4012 domain-containing protein</fullName>
    </submittedName>
</protein>
<accession>A0A955LA16</accession>
<evidence type="ECO:0000313" key="2">
    <source>
        <dbReference type="EMBL" id="MCA9386897.1"/>
    </source>
</evidence>
<comment type="caution">
    <text evidence="2">The sequence shown here is derived from an EMBL/GenBank/DDBJ whole genome shotgun (WGS) entry which is preliminary data.</text>
</comment>
<evidence type="ECO:0000313" key="3">
    <source>
        <dbReference type="Proteomes" id="UP000714915"/>
    </source>
</evidence>
<sequence length="755" mass="86992">MAKTKNISLRKNGKNSIVLHEERKEHFQKTVRNSNTKNVEHRVPVLPDVSLESRKKRQRKKNRRKVLIWGGVFIFLILIFSYVLVIEPALKIKSSLSNIKATSSILFSDIENKSLNNFEENLEIISDELTFIVNQLDKYQFLGSVPFTRGYYANIEHVKSAVEKSDKVLEENIDEIQDVLLKTGFTVDGVAINDSKKDVSASDETKLDEEGNPIEPSASSLVLAELPSYIDLYEKMEPDILDIFAELSEIDPKYVPNIGGYNLRDNITSFQTFAKDYPEISTQSIQFLKYMPELIGSNDGPTDYLIILQNESEMRASGGLLTAFGNMELENGEFNGDIAFSDMWNLENYVSYTLGVDTGNRNIYGQRYLMNNGCGSDYLRAQDSGIYPDLYWTMEKFRDYYDVANEYNKELFPDYDHIIIVDNHFAENILSLIQPLEVEGYGEVTAESLYEFIKEETDDPSLSFSPERKAIIKDIANAAKEKFLELPLSDMSKVTEIFVNSINGKDIGFYSEEEDLQDFFDKYSMSGRIVKEFNGDYFHLNEAQNCSLKLNKFVRDEVVQNISISETGDITKEVQVIWEQPKVYEEKLRLQYDPDGFFTYRAWVRLFVPLEVETFESDGLKRSGFLYYQPQEYNDEEMEKAVSDNIIRFDHRRLSEDDPIPGQELNVSYNLPSNLNYDANGEYKMLIQKHPGKSWGEKYIININHEGQIHTIEFILDRDKVITYKDGIISVANYESKLDWLVELVDGLPLNLLDN</sequence>
<organism evidence="2 3">
    <name type="scientific">Candidatus Dojkabacteria bacterium</name>
    <dbReference type="NCBI Taxonomy" id="2099670"/>
    <lineage>
        <taxon>Bacteria</taxon>
        <taxon>Candidatus Dojkabacteria</taxon>
    </lineage>
</organism>
<proteinExistence type="predicted"/>
<evidence type="ECO:0000256" key="1">
    <source>
        <dbReference type="SAM" id="Phobius"/>
    </source>
</evidence>